<keyword evidence="3" id="KW-1185">Reference proteome</keyword>
<reference evidence="2 3" key="1">
    <citation type="journal article" date="2012" name="Proc. Natl. Acad. Sci. U.S.A.">
        <title>Antigenic diversity is generated by distinct evolutionary mechanisms in African trypanosome species.</title>
        <authorList>
            <person name="Jackson A.P."/>
            <person name="Berry A."/>
            <person name="Aslett M."/>
            <person name="Allison H.C."/>
            <person name="Burton P."/>
            <person name="Vavrova-Anderson J."/>
            <person name="Brown R."/>
            <person name="Browne H."/>
            <person name="Corton N."/>
            <person name="Hauser H."/>
            <person name="Gamble J."/>
            <person name="Gilderthorp R."/>
            <person name="Marcello L."/>
            <person name="McQuillan J."/>
            <person name="Otto T.D."/>
            <person name="Quail M.A."/>
            <person name="Sanders M.J."/>
            <person name="van Tonder A."/>
            <person name="Ginger M.L."/>
            <person name="Field M.C."/>
            <person name="Barry J.D."/>
            <person name="Hertz-Fowler C."/>
            <person name="Berriman M."/>
        </authorList>
    </citation>
    <scope>NUCLEOTIDE SEQUENCE</scope>
    <source>
        <strain evidence="2 3">Y486</strain>
    </source>
</reference>
<gene>
    <name evidence="2" type="ORF">TvY486_0036110</name>
</gene>
<name>F9WT48_TRYVY</name>
<evidence type="ECO:0000313" key="3">
    <source>
        <dbReference type="Proteomes" id="UP000009027"/>
    </source>
</evidence>
<proteinExistence type="predicted"/>
<evidence type="ECO:0000313" key="2">
    <source>
        <dbReference type="EMBL" id="CCD20739.1"/>
    </source>
</evidence>
<protein>
    <submittedName>
        <fullName evidence="2">Uncharacterized protein</fullName>
    </submittedName>
</protein>
<dbReference type="EMBL" id="CAEX01006238">
    <property type="protein sequence ID" value="CCD20739.1"/>
    <property type="molecule type" value="Genomic_DNA"/>
</dbReference>
<organism evidence="2 3">
    <name type="scientific">Trypanosoma vivax (strain Y486)</name>
    <dbReference type="NCBI Taxonomy" id="1055687"/>
    <lineage>
        <taxon>Eukaryota</taxon>
        <taxon>Discoba</taxon>
        <taxon>Euglenozoa</taxon>
        <taxon>Kinetoplastea</taxon>
        <taxon>Metakinetoplastina</taxon>
        <taxon>Trypanosomatida</taxon>
        <taxon>Trypanosomatidae</taxon>
        <taxon>Trypanosoma</taxon>
        <taxon>Duttonella</taxon>
    </lineage>
</organism>
<dbReference type="Proteomes" id="UP000009027">
    <property type="component" value="Unassembled WGS sequence"/>
</dbReference>
<dbReference type="AlphaFoldDB" id="F9WT48"/>
<dbReference type="VEuPathDB" id="TriTrypDB:TvY486_0036110"/>
<feature type="region of interest" description="Disordered" evidence="1">
    <location>
        <begin position="108"/>
        <end position="165"/>
    </location>
</feature>
<sequence>MPTTASLFAGIAAFRAALNAGPSDAGKLGGGANKLDYAQSALNATTNAPKDVPWETEIKKVAAALDSLRELVRDAWAAAAQITQLAHALTLAAEQNIMAEDAATEAGLKAQPAAGGTHSRGRPEAMGGNSAATEQDASAQKRDAQQQVGAAAADRDVTHADSATRLPRRTAAAIALCTAWRGAKRTQQSGAQ</sequence>
<evidence type="ECO:0000256" key="1">
    <source>
        <dbReference type="SAM" id="MobiDB-lite"/>
    </source>
</evidence>
<accession>F9WT48</accession>